<proteinExistence type="predicted"/>
<dbReference type="Ensembl" id="ENSCANT00000060153.1">
    <property type="protein sequence ID" value="ENSCANP00000036903.1"/>
    <property type="gene ID" value="ENSCANG00000042134.1"/>
</dbReference>
<sequence>MLFIVYQCGGTICFSLRCLMNTMITWTLHISLGSCDSELNLEVKGEYRI</sequence>
<dbReference type="AlphaFoldDB" id="A0A2K5K735"/>
<dbReference type="Proteomes" id="UP000233080">
    <property type="component" value="Unassembled WGS sequence"/>
</dbReference>
<reference evidence="1" key="2">
    <citation type="submission" date="2025-09" db="UniProtKB">
        <authorList>
            <consortium name="Ensembl"/>
        </authorList>
    </citation>
    <scope>IDENTIFICATION</scope>
</reference>
<name>A0A2K5K735_COLAP</name>
<accession>A0A2K5K735</accession>
<reference evidence="1" key="1">
    <citation type="submission" date="2025-08" db="UniProtKB">
        <authorList>
            <consortium name="Ensembl"/>
        </authorList>
    </citation>
    <scope>IDENTIFICATION</scope>
</reference>
<organism evidence="1 2">
    <name type="scientific">Colobus angolensis palliatus</name>
    <name type="common">Peters' Angolan colobus</name>
    <dbReference type="NCBI Taxonomy" id="336983"/>
    <lineage>
        <taxon>Eukaryota</taxon>
        <taxon>Metazoa</taxon>
        <taxon>Chordata</taxon>
        <taxon>Craniata</taxon>
        <taxon>Vertebrata</taxon>
        <taxon>Euteleostomi</taxon>
        <taxon>Mammalia</taxon>
        <taxon>Eutheria</taxon>
        <taxon>Euarchontoglires</taxon>
        <taxon>Primates</taxon>
        <taxon>Haplorrhini</taxon>
        <taxon>Catarrhini</taxon>
        <taxon>Cercopithecidae</taxon>
        <taxon>Colobinae</taxon>
        <taxon>Colobus</taxon>
    </lineage>
</organism>
<evidence type="ECO:0000313" key="1">
    <source>
        <dbReference type="Ensembl" id="ENSCANP00000036903.1"/>
    </source>
</evidence>
<keyword evidence="2" id="KW-1185">Reference proteome</keyword>
<protein>
    <submittedName>
        <fullName evidence="1">Uncharacterized protein</fullName>
    </submittedName>
</protein>
<evidence type="ECO:0000313" key="2">
    <source>
        <dbReference type="Proteomes" id="UP000233080"/>
    </source>
</evidence>